<dbReference type="Pfam" id="PF11640">
    <property type="entry name" value="TAN"/>
    <property type="match status" value="1"/>
</dbReference>
<dbReference type="CDD" id="cd05171">
    <property type="entry name" value="PIKKc_ATM"/>
    <property type="match status" value="1"/>
</dbReference>
<feature type="domain" description="FATC" evidence="27">
    <location>
        <begin position="2836"/>
        <end position="2868"/>
    </location>
</feature>
<name>A0A8C8F1I3_ONCTS</name>
<comment type="similarity">
    <text evidence="5 23">Belongs to the PI3/PI4-kinase family. ATM subfamily.</text>
</comment>
<dbReference type="GO" id="GO:0031410">
    <property type="term" value="C:cytoplasmic vesicle"/>
    <property type="evidence" value="ECO:0007669"/>
    <property type="project" value="UniProtKB-SubCell"/>
</dbReference>
<evidence type="ECO:0000256" key="2">
    <source>
        <dbReference type="ARBA" id="ARBA00004275"/>
    </source>
</evidence>
<evidence type="ECO:0000256" key="6">
    <source>
        <dbReference type="ARBA" id="ARBA00022490"/>
    </source>
</evidence>
<dbReference type="PROSITE" id="PS51190">
    <property type="entry name" value="FATC"/>
    <property type="match status" value="1"/>
</dbReference>
<dbReference type="GO" id="GO:0010506">
    <property type="term" value="P:regulation of autophagy"/>
    <property type="evidence" value="ECO:0007669"/>
    <property type="project" value="UniProtKB-ARBA"/>
</dbReference>
<dbReference type="Pfam" id="PF02259">
    <property type="entry name" value="FAT"/>
    <property type="match status" value="1"/>
</dbReference>
<evidence type="ECO:0000256" key="5">
    <source>
        <dbReference type="ARBA" id="ARBA00010769"/>
    </source>
</evidence>
<reference evidence="28" key="1">
    <citation type="submission" date="2025-08" db="UniProtKB">
        <authorList>
            <consortium name="Ensembl"/>
        </authorList>
    </citation>
    <scope>IDENTIFICATION</scope>
</reference>
<evidence type="ECO:0000256" key="23">
    <source>
        <dbReference type="RuleBase" id="RU365027"/>
    </source>
</evidence>
<feature type="domain" description="PI3K/PI4K catalytic" evidence="25">
    <location>
        <begin position="2500"/>
        <end position="2815"/>
    </location>
</feature>
<dbReference type="GO" id="GO:0005524">
    <property type="term" value="F:ATP binding"/>
    <property type="evidence" value="ECO:0007669"/>
    <property type="project" value="UniProtKB-KW"/>
</dbReference>
<dbReference type="InterPro" id="IPR018936">
    <property type="entry name" value="PI3/4_kinase_CS"/>
</dbReference>
<evidence type="ECO:0000256" key="14">
    <source>
        <dbReference type="ARBA" id="ARBA00022990"/>
    </source>
</evidence>
<dbReference type="InterPro" id="IPR000403">
    <property type="entry name" value="PI3/4_kinase_cat_dom"/>
</dbReference>
<dbReference type="GO" id="GO:1904358">
    <property type="term" value="P:positive regulation of telomere maintenance via telomere lengthening"/>
    <property type="evidence" value="ECO:0007669"/>
    <property type="project" value="UniProtKB-ARBA"/>
</dbReference>
<evidence type="ECO:0000256" key="3">
    <source>
        <dbReference type="ARBA" id="ARBA00004300"/>
    </source>
</evidence>
<dbReference type="GO" id="GO:0004674">
    <property type="term" value="F:protein serine/threonine kinase activity"/>
    <property type="evidence" value="ECO:0007669"/>
    <property type="project" value="UniProtKB-KW"/>
</dbReference>
<evidence type="ECO:0000256" key="21">
    <source>
        <dbReference type="ARBA" id="ARBA00047899"/>
    </source>
</evidence>
<comment type="subcellular location">
    <subcellularLocation>
        <location evidence="3">Cytoplasm</location>
        <location evidence="3">Cytoskeleton</location>
        <location evidence="3">Microtubule organizing center</location>
        <location evidence="3">Centrosome</location>
    </subcellularLocation>
    <subcellularLocation>
        <location evidence="4">Cytoplasmic vesicle</location>
    </subcellularLocation>
    <subcellularLocation>
        <location evidence="1 23">Nucleus</location>
    </subcellularLocation>
    <subcellularLocation>
        <location evidence="2">Peroxisome</location>
    </subcellularLocation>
</comment>
<protein>
    <recommendedName>
        <fullName evidence="23">non-specific serine/threonine protein kinase</fullName>
        <ecNumber evidence="23">2.7.11.1</ecNumber>
    </recommendedName>
</protein>
<evidence type="ECO:0000256" key="11">
    <source>
        <dbReference type="ARBA" id="ARBA00022763"/>
    </source>
</evidence>
<dbReference type="GO" id="GO:0000724">
    <property type="term" value="P:double-strand break repair via homologous recombination"/>
    <property type="evidence" value="ECO:0007669"/>
    <property type="project" value="UniProtKB-ARBA"/>
</dbReference>
<dbReference type="Pfam" id="PF02260">
    <property type="entry name" value="FATC"/>
    <property type="match status" value="1"/>
</dbReference>
<dbReference type="GO" id="GO:0007127">
    <property type="term" value="P:meiosis I"/>
    <property type="evidence" value="ECO:0007669"/>
    <property type="project" value="UniProtKB-ARBA"/>
</dbReference>
<keyword evidence="20" id="KW-0968">Cytoplasmic vesicle</keyword>
<dbReference type="GO" id="GO:1901701">
    <property type="term" value="P:cellular response to oxygen-containing compound"/>
    <property type="evidence" value="ECO:0007669"/>
    <property type="project" value="UniProtKB-ARBA"/>
</dbReference>
<evidence type="ECO:0000259" key="27">
    <source>
        <dbReference type="PROSITE" id="PS51190"/>
    </source>
</evidence>
<dbReference type="GO" id="GO:0032210">
    <property type="term" value="P:regulation of telomere maintenance via telomerase"/>
    <property type="evidence" value="ECO:0007669"/>
    <property type="project" value="UniProtKB-ARBA"/>
</dbReference>
<dbReference type="GO" id="GO:0010468">
    <property type="term" value="P:regulation of gene expression"/>
    <property type="evidence" value="ECO:0007669"/>
    <property type="project" value="UniProtKB-ARBA"/>
</dbReference>
<dbReference type="SMART" id="SM01342">
    <property type="entry name" value="TAN"/>
    <property type="match status" value="1"/>
</dbReference>
<evidence type="ECO:0000256" key="4">
    <source>
        <dbReference type="ARBA" id="ARBA00004541"/>
    </source>
</evidence>
<dbReference type="PROSITE" id="PS00916">
    <property type="entry name" value="PI3_4_KINASE_2"/>
    <property type="match status" value="1"/>
</dbReference>
<keyword evidence="13 23" id="KW-0067">ATP-binding</keyword>
<evidence type="ECO:0000256" key="13">
    <source>
        <dbReference type="ARBA" id="ARBA00022840"/>
    </source>
</evidence>
<dbReference type="FunFam" id="1.10.1070.11:FF:000011">
    <property type="entry name" value="Serine-protein kinase ATM"/>
    <property type="match status" value="1"/>
</dbReference>
<accession>A0A8C8F1I3</accession>
<evidence type="ECO:0000313" key="28">
    <source>
        <dbReference type="Ensembl" id="ENSOTSP00005027912.1"/>
    </source>
</evidence>
<dbReference type="SMART" id="SM00146">
    <property type="entry name" value="PI3Kc"/>
    <property type="match status" value="1"/>
</dbReference>
<evidence type="ECO:0000256" key="9">
    <source>
        <dbReference type="ARBA" id="ARBA00022679"/>
    </source>
</evidence>
<dbReference type="Ensembl" id="ENSOTST00005030166.2">
    <property type="protein sequence ID" value="ENSOTSP00005027912.1"/>
    <property type="gene ID" value="ENSOTSG00005013089.2"/>
</dbReference>
<evidence type="ECO:0000256" key="19">
    <source>
        <dbReference type="ARBA" id="ARBA00023306"/>
    </source>
</evidence>
<dbReference type="GO" id="GO:0043068">
    <property type="term" value="P:positive regulation of programmed cell death"/>
    <property type="evidence" value="ECO:0007669"/>
    <property type="project" value="UniProtKB-ARBA"/>
</dbReference>
<dbReference type="InterPro" id="IPR011009">
    <property type="entry name" value="Kinase-like_dom_sf"/>
</dbReference>
<dbReference type="GO" id="GO:0042981">
    <property type="term" value="P:regulation of apoptotic process"/>
    <property type="evidence" value="ECO:0007669"/>
    <property type="project" value="UniProtKB-ARBA"/>
</dbReference>
<dbReference type="PROSITE" id="PS00915">
    <property type="entry name" value="PI3_4_KINASE_1"/>
    <property type="match status" value="1"/>
</dbReference>
<comment type="catalytic activity">
    <reaction evidence="21 23">
        <text>L-threonyl-[protein] + ATP = O-phospho-L-threonyl-[protein] + ADP + H(+)</text>
        <dbReference type="Rhea" id="RHEA:46608"/>
        <dbReference type="Rhea" id="RHEA-COMP:11060"/>
        <dbReference type="Rhea" id="RHEA-COMP:11605"/>
        <dbReference type="ChEBI" id="CHEBI:15378"/>
        <dbReference type="ChEBI" id="CHEBI:30013"/>
        <dbReference type="ChEBI" id="CHEBI:30616"/>
        <dbReference type="ChEBI" id="CHEBI:61977"/>
        <dbReference type="ChEBI" id="CHEBI:456216"/>
        <dbReference type="EC" id="2.7.11.1"/>
    </reaction>
</comment>
<feature type="domain" description="FAT" evidence="26">
    <location>
        <begin position="1769"/>
        <end position="2386"/>
    </location>
</feature>
<dbReference type="GO" id="GO:0005777">
    <property type="term" value="C:peroxisome"/>
    <property type="evidence" value="ECO:0007669"/>
    <property type="project" value="UniProtKB-SubCell"/>
</dbReference>
<evidence type="ECO:0000256" key="10">
    <source>
        <dbReference type="ARBA" id="ARBA00022741"/>
    </source>
</evidence>
<dbReference type="GO" id="GO:0005654">
    <property type="term" value="C:nucleoplasm"/>
    <property type="evidence" value="ECO:0007669"/>
    <property type="project" value="UniProtKB-ARBA"/>
</dbReference>
<keyword evidence="9 23" id="KW-0808">Transferase</keyword>
<evidence type="ECO:0000256" key="16">
    <source>
        <dbReference type="ARBA" id="ARBA00023140"/>
    </source>
</evidence>
<dbReference type="SMART" id="SM01343">
    <property type="entry name" value="FATC"/>
    <property type="match status" value="1"/>
</dbReference>
<keyword evidence="12 23" id="KW-0418">Kinase</keyword>
<keyword evidence="11 23" id="KW-0227">DNA damage</keyword>
<dbReference type="Pfam" id="PF00454">
    <property type="entry name" value="PI3_PI4_kinase"/>
    <property type="match status" value="1"/>
</dbReference>
<dbReference type="InterPro" id="IPR003152">
    <property type="entry name" value="FATC_dom"/>
</dbReference>
<dbReference type="FunFam" id="3.30.1010.10:FF:000015">
    <property type="entry name" value="Serine-protein kinase ATM"/>
    <property type="match status" value="1"/>
</dbReference>
<evidence type="ECO:0000313" key="29">
    <source>
        <dbReference type="Proteomes" id="UP000694402"/>
    </source>
</evidence>
<dbReference type="GO" id="GO:0010212">
    <property type="term" value="P:response to ionizing radiation"/>
    <property type="evidence" value="ECO:0007669"/>
    <property type="project" value="UniProtKB-ARBA"/>
</dbReference>
<dbReference type="GO" id="GO:0003677">
    <property type="term" value="F:DNA binding"/>
    <property type="evidence" value="ECO:0007669"/>
    <property type="project" value="UniProtKB-KW"/>
</dbReference>
<evidence type="ECO:0000256" key="22">
    <source>
        <dbReference type="ARBA" id="ARBA00048977"/>
    </source>
</evidence>
<dbReference type="EC" id="2.7.11.1" evidence="23"/>
<evidence type="ECO:0000256" key="24">
    <source>
        <dbReference type="SAM" id="MobiDB-lite"/>
    </source>
</evidence>
<reference evidence="28" key="2">
    <citation type="submission" date="2025-09" db="UniProtKB">
        <authorList>
            <consortium name="Ensembl"/>
        </authorList>
    </citation>
    <scope>IDENTIFICATION</scope>
</reference>
<keyword evidence="29" id="KW-1185">Reference proteome</keyword>
<dbReference type="GeneTree" id="ENSGT00670000098061"/>
<evidence type="ECO:0000256" key="12">
    <source>
        <dbReference type="ARBA" id="ARBA00022777"/>
    </source>
</evidence>
<dbReference type="SUPFAM" id="SSF56112">
    <property type="entry name" value="Protein kinase-like (PK-like)"/>
    <property type="match status" value="1"/>
</dbReference>
<dbReference type="InterPro" id="IPR003151">
    <property type="entry name" value="PIK-rel_kinase_FAT"/>
</dbReference>
<keyword evidence="10 23" id="KW-0547">Nucleotide-binding</keyword>
<dbReference type="PROSITE" id="PS50290">
    <property type="entry name" value="PI3_4_KINASE_3"/>
    <property type="match status" value="1"/>
</dbReference>
<feature type="region of interest" description="Disordered" evidence="24">
    <location>
        <begin position="1711"/>
        <end position="1731"/>
    </location>
</feature>
<dbReference type="GO" id="GO:0010557">
    <property type="term" value="P:positive regulation of macromolecule biosynthetic process"/>
    <property type="evidence" value="ECO:0007669"/>
    <property type="project" value="UniProtKB-ARBA"/>
</dbReference>
<evidence type="ECO:0000259" key="26">
    <source>
        <dbReference type="PROSITE" id="PS51189"/>
    </source>
</evidence>
<dbReference type="PANTHER" id="PTHR37079:SF4">
    <property type="entry name" value="SERINE_THREONINE-PROTEIN KINASE ATM"/>
    <property type="match status" value="1"/>
</dbReference>
<evidence type="ECO:0000256" key="20">
    <source>
        <dbReference type="ARBA" id="ARBA00023329"/>
    </source>
</evidence>
<dbReference type="PANTHER" id="PTHR37079">
    <property type="entry name" value="SERINE/THREONINE-PROTEIN KINASE ATM"/>
    <property type="match status" value="1"/>
</dbReference>
<dbReference type="InterPro" id="IPR038980">
    <property type="entry name" value="ATM_plant"/>
</dbReference>
<keyword evidence="15" id="KW-0238">DNA-binding</keyword>
<keyword evidence="6" id="KW-0963">Cytoplasm</keyword>
<organism evidence="28 29">
    <name type="scientific">Oncorhynchus tshawytscha</name>
    <name type="common">Chinook salmon</name>
    <name type="synonym">Salmo tshawytscha</name>
    <dbReference type="NCBI Taxonomy" id="74940"/>
    <lineage>
        <taxon>Eukaryota</taxon>
        <taxon>Metazoa</taxon>
        <taxon>Chordata</taxon>
        <taxon>Craniata</taxon>
        <taxon>Vertebrata</taxon>
        <taxon>Euteleostomi</taxon>
        <taxon>Actinopterygii</taxon>
        <taxon>Neopterygii</taxon>
        <taxon>Teleostei</taxon>
        <taxon>Protacanthopterygii</taxon>
        <taxon>Salmoniformes</taxon>
        <taxon>Salmonidae</taxon>
        <taxon>Salmoninae</taxon>
        <taxon>Oncorhynchus</taxon>
    </lineage>
</organism>
<dbReference type="Gene3D" id="3.30.1010.10">
    <property type="entry name" value="Phosphatidylinositol 3-kinase Catalytic Subunit, Chain A, domain 4"/>
    <property type="match status" value="1"/>
</dbReference>
<keyword evidence="8" id="KW-0597">Phosphoprotein</keyword>
<dbReference type="InterPro" id="IPR036940">
    <property type="entry name" value="PI3/4_kinase_cat_sf"/>
</dbReference>
<evidence type="ECO:0000256" key="8">
    <source>
        <dbReference type="ARBA" id="ARBA00022553"/>
    </source>
</evidence>
<dbReference type="GO" id="GO:1904262">
    <property type="term" value="P:negative regulation of TORC1 signaling"/>
    <property type="evidence" value="ECO:0007669"/>
    <property type="project" value="UniProtKB-ARBA"/>
</dbReference>
<dbReference type="PROSITE" id="PS51189">
    <property type="entry name" value="FAT"/>
    <property type="match status" value="1"/>
</dbReference>
<keyword evidence="14" id="KW-0007">Acetylation</keyword>
<sequence>MSLVLHELLVCCRGLENDKATERKKEADRFRQLIRSPDTVEELDRISGTRAAKSSKQLTWNAVFRFLQKYLQKETELLQSGKANVSATTQANRQKKMQEISSLVKYFIRCANKRGPRLNCGELLNHVMEVLRSSFSCLAYGEDYSSILLKNILSVRKYWCDITQQQWHNLLDLYCGLFTGSSKAINRVLVSRIIHTAVQGCCLQTEGFSHTLFSFFSRALLNARQERHLAVVEHLVSALNVFLRSTAMNCRMRVCRLGEELLPSVLYVWTQMRPCTTLKEEIVEFFNLQLCVHHPKGSKTQDTGAYAEDWVKWQSLLYNLYDALVSEISQIGSRGKYATGSRHIAVKENLMELTAEICHQVINEDCNFQMLEVTQAHLRATQRGSPHGTPSKRRRIDLGWEVLRDHLQPHHSDFDVIPWLQITSVLTSKYPSMVPGQELVPLLSVLCQLLGEQRRGDRGPYVLRCLREVARCQATHPERAQSYRAELGRLWGRVWALALRGVSSPQTEALSLALLSTILQGAFIPIDRELWKLFSGSACKPSDAVMQEQAQVEVKGSLSEIESMYLQFSFDEMPSNPMAKVMVSSAGTQLTVVPSLKHKLEQGLLSVADHLLNCYSPDTTPPECLVRCSSLLTGVLAGYVSTGLLTEEEACHSQLFLKAKALVQDFSEYISNVKVKIAEDGTMTTLRSVMRLCTQCVNRGVKVSQAFFLVVITTINICRGLADDNQTRHCPLCISRNQPVTRWSFKYSYLLLDAKSLLAEEHLAQQDLAILASLEFLSLCVSAEFIHGLSFKPVEVRRRLLLLLEQIDCTKPLHLNMVSDQDCVVGSMLDLCSLYRQDQEVCAAVLLGLLPSIRSLGRTQDQHNDMRHVQGALLQVVSGFWSAPKFTSLSLPLCQADPCCKWAVITLREEELPVSVILPSHLSDSHHHVRMLAAMTVERLFLEMTPDSLEKRKMLPLKCQQTAFENVYLKAQEGMRLQNSSPEDLSDETFNRKATLLKSVSVVLCCSPVCEKQSLFALFQSYKENNIEEPLIKKVLGSVSRALGYRSVEGFVSSHLDYLVAEWLGQHGYTLESFPYTLLNHATLKDFYSSSYQVLIPHLVFLDDFKQVKSISTHLGKDWKKLLANCFPKIMVNILPYFAMSGQDAQVARQREKAHRVYDLLKDSNCLGKPQIDSLIHSNLSDIVVELLMTLYEGAATEEGGRGDLRRFIGELDPAPNPPYFSSYVIKATLDYLSSCHSANLKSLVAILSKTPISIQRILLAVCQKAAETINAYERHRILLMYHLFVSLLLKEVKDGLGGAWAFVLRDIIYTLIHHINSRLGVNLDEVSSRSFSLCCDLLTSVCRTAVQFCDDAVESHLQVIVGTLTAQVTTQLAISQQVLSLLKFLVVESQDKLKSAIQKLEPFPDRPEFRELRAVQHTLKYSTGKFTLRQEIAHFLSVASCDSLPLTRLEGLKDLRRQLHNNKSQIRPLLRESDPAESVLVLLVLNLLQLCKLAANHPGGRDILEAAGSCLGELGPVDFSTIALLHGKDQLNARAVSLFPSVEPQWLYITLNCINNALTHHCIEVRQAAVQSLKGILATQAGADFWEIHKDNRDPMLAYLNPFRSTKKKEVSLVARERLESQDLWVPEAGSHKAWLKMLCMVLLDSGGVRSEALLLSRPLCLVKTDFCQRVLPLIIHDILLGDSDGSWRKLLSTHIQDFFTSCFSRARASSRSTTPLPSDSAESDISNQGPLDKASLRTMLSVINYLRHNLCGTVCHSNFWLELNYLEVARAAQSCSAHFTALLYSEIYVDKIKTNMEENPSRRITFDESSQNFTISSLTEESVKDTGISLQDLLIEVYRSIGEPDSLYGCEGGKMTSALTRIRTYEHEAMWGKALTSYDLHSNLPDGTRQVGIVEGLQNIGLSSILATYLRGLESEGVEWGAELRELRFQAAWRNMQWDLFCSLQALRDKEFSTFDQTLNYARGNEVEELCKGSLEAVSSLYPALRNLQRISELESIRQLFSKPLTDVGLAEVCSHWQQHSQLLVDSDFTLVEPILALRSVAQETLISQERDPEKNKYLSTVLTSHLMELCQLARAAGNTQLAERAVFQMKQHGGGGGRGSTASSWQLEEAQVFWAKGEQGLALGLLRQMIHTLEEQVNVNPALVPVFTECLRLCGNWLAETCLESPGVILEKYLERAVVVIEGHAIGSDTKLQSQRTQAFLSLARFSDAQYQGIDNYMKSSEFENKQALLEKAKEEVDLMRERKVGNNRYTVKVQRELELDERALSNLQADRRRFLCKAVENYIHCLEQGEEHDTWVFRLASLWLENADVKTVNDMMKGGVNRIPSYKFLPLMYQLAARMGTKMSATVAEDVGFYGVLNELICLSCLEHPHHTLFIILALVNANKDESFSRSRLSKSTPRHSSQLDLERSEVAQGIMKKIRKKRAQMIRGIEVLCDAYITLAYMDASRHKTEKKAILIPSDQPIMQIKNLDDVIIPTMEIKVDPSGKYDNLVTIKSFKPHFHLAGGVNLPKIIDCVGSDGKIRRQLVKGQDDLRQDAVMQQVFHMCSMLLQRNTETRKRKLNIRRYKVVPFSQRSGVLEWCSGTVPIGDFLIDPQKGAHTRFCPQDWTSITCRKKMMESQRLGSGGKTQAFSEVCQNFRPVFRYFCMERFLDPAVWLEKRLAYTRSVATSSIVGYIVGLGDRHIQNILIDEQTAELVHIDLGVAFEQGKILPTPETVPFRLSRDIVDGMGITGVEGVFRRCCEKTMEVMRSSQEALLTIVEVLLYDPLFDWTMNPLKAFYLQQQHDEQAELQSTPSVEDQRGRIHSDSQSFNKVAERVLLRLQEKLKGVEDGRVLSVGGQVNLLIQQAMDPNNLSRLFPGWQAWV</sequence>
<keyword evidence="16" id="KW-0576">Peroxisome</keyword>
<keyword evidence="18 23" id="KW-0539">Nucleus</keyword>
<dbReference type="GO" id="GO:0000077">
    <property type="term" value="P:DNA damage checkpoint signaling"/>
    <property type="evidence" value="ECO:0007669"/>
    <property type="project" value="UniProtKB-ARBA"/>
</dbReference>
<evidence type="ECO:0000259" key="25">
    <source>
        <dbReference type="PROSITE" id="PS50290"/>
    </source>
</evidence>
<evidence type="ECO:0000256" key="18">
    <source>
        <dbReference type="ARBA" id="ARBA00023242"/>
    </source>
</evidence>
<keyword evidence="19" id="KW-0131">Cell cycle</keyword>
<dbReference type="InterPro" id="IPR014009">
    <property type="entry name" value="PIK_FAT"/>
</dbReference>
<dbReference type="InterPro" id="IPR021668">
    <property type="entry name" value="TAN"/>
</dbReference>
<gene>
    <name evidence="28" type="primary">ATM</name>
</gene>
<keyword evidence="7 23" id="KW-0723">Serine/threonine-protein kinase</keyword>
<evidence type="ECO:0000256" key="7">
    <source>
        <dbReference type="ARBA" id="ARBA00022527"/>
    </source>
</evidence>
<keyword evidence="17" id="KW-0206">Cytoskeleton</keyword>
<dbReference type="GO" id="GO:0005813">
    <property type="term" value="C:centrosome"/>
    <property type="evidence" value="ECO:0007669"/>
    <property type="project" value="UniProtKB-SubCell"/>
</dbReference>
<dbReference type="Proteomes" id="UP000694402">
    <property type="component" value="Unassembled WGS sequence"/>
</dbReference>
<evidence type="ECO:0000256" key="17">
    <source>
        <dbReference type="ARBA" id="ARBA00023212"/>
    </source>
</evidence>
<dbReference type="Gene3D" id="1.10.1070.11">
    <property type="entry name" value="Phosphatidylinositol 3-/4-kinase, catalytic domain"/>
    <property type="match status" value="1"/>
</dbReference>
<dbReference type="InterPro" id="IPR044107">
    <property type="entry name" value="PIKKc_ATM"/>
</dbReference>
<evidence type="ECO:0000256" key="1">
    <source>
        <dbReference type="ARBA" id="ARBA00004123"/>
    </source>
</evidence>
<evidence type="ECO:0000256" key="15">
    <source>
        <dbReference type="ARBA" id="ARBA00023125"/>
    </source>
</evidence>
<comment type="catalytic activity">
    <reaction evidence="22">
        <text>L-seryl-[protein] + ATP = O-phospho-L-seryl-[protein] + ADP + H(+)</text>
        <dbReference type="Rhea" id="RHEA:17989"/>
        <dbReference type="Rhea" id="RHEA-COMP:9863"/>
        <dbReference type="Rhea" id="RHEA-COMP:11604"/>
        <dbReference type="ChEBI" id="CHEBI:15378"/>
        <dbReference type="ChEBI" id="CHEBI:29999"/>
        <dbReference type="ChEBI" id="CHEBI:30616"/>
        <dbReference type="ChEBI" id="CHEBI:83421"/>
        <dbReference type="ChEBI" id="CHEBI:456216"/>
        <dbReference type="EC" id="2.7.11.1"/>
    </reaction>
    <physiologicalReaction direction="left-to-right" evidence="22">
        <dbReference type="Rhea" id="RHEA:17990"/>
    </physiologicalReaction>
</comment>
<proteinExistence type="inferred from homology"/>